<comment type="subcellular location">
    <subcellularLocation>
        <location evidence="1">Cell membrane</location>
        <topology evidence="1">Multi-pass membrane protein</topology>
    </subcellularLocation>
</comment>
<dbReference type="PANTHER" id="PTHR33908:SF11">
    <property type="entry name" value="MEMBRANE PROTEIN"/>
    <property type="match status" value="1"/>
</dbReference>
<evidence type="ECO:0000256" key="4">
    <source>
        <dbReference type="ARBA" id="ARBA00022679"/>
    </source>
</evidence>
<feature type="transmembrane region" description="Helical" evidence="9">
    <location>
        <begin position="386"/>
        <end position="406"/>
    </location>
</feature>
<evidence type="ECO:0000313" key="11">
    <source>
        <dbReference type="EMBL" id="GCE31486.1"/>
    </source>
</evidence>
<keyword evidence="12" id="KW-1185">Reference proteome</keyword>
<dbReference type="PANTHER" id="PTHR33908">
    <property type="entry name" value="MANNOSYLTRANSFERASE YKCB-RELATED"/>
    <property type="match status" value="1"/>
</dbReference>
<name>A0A402BJH4_9CHLR</name>
<feature type="transmembrane region" description="Helical" evidence="9">
    <location>
        <begin position="247"/>
        <end position="268"/>
    </location>
</feature>
<evidence type="ECO:0000256" key="6">
    <source>
        <dbReference type="ARBA" id="ARBA00022989"/>
    </source>
</evidence>
<feature type="compositionally biased region" description="Polar residues" evidence="8">
    <location>
        <begin position="1"/>
        <end position="14"/>
    </location>
</feature>
<evidence type="ECO:0000256" key="1">
    <source>
        <dbReference type="ARBA" id="ARBA00004651"/>
    </source>
</evidence>
<proteinExistence type="predicted"/>
<dbReference type="Proteomes" id="UP000287171">
    <property type="component" value="Unassembled WGS sequence"/>
</dbReference>
<feature type="region of interest" description="Disordered" evidence="8">
    <location>
        <begin position="1"/>
        <end position="27"/>
    </location>
</feature>
<feature type="transmembrane region" description="Helical" evidence="9">
    <location>
        <begin position="213"/>
        <end position="232"/>
    </location>
</feature>
<feature type="transmembrane region" description="Helical" evidence="9">
    <location>
        <begin position="289"/>
        <end position="306"/>
    </location>
</feature>
<evidence type="ECO:0000256" key="5">
    <source>
        <dbReference type="ARBA" id="ARBA00022692"/>
    </source>
</evidence>
<evidence type="ECO:0000256" key="8">
    <source>
        <dbReference type="SAM" id="MobiDB-lite"/>
    </source>
</evidence>
<keyword evidence="2" id="KW-1003">Cell membrane</keyword>
<feature type="domain" description="Glycosyltransferase RgtA/B/C/D-like" evidence="10">
    <location>
        <begin position="95"/>
        <end position="256"/>
    </location>
</feature>
<feature type="transmembrane region" description="Helical" evidence="9">
    <location>
        <begin position="354"/>
        <end position="380"/>
    </location>
</feature>
<feature type="transmembrane region" description="Helical" evidence="9">
    <location>
        <begin position="312"/>
        <end position="333"/>
    </location>
</feature>
<dbReference type="InterPro" id="IPR050297">
    <property type="entry name" value="LipidA_mod_glycosyltrf_83"/>
</dbReference>
<dbReference type="Pfam" id="PF13231">
    <property type="entry name" value="PMT_2"/>
    <property type="match status" value="1"/>
</dbReference>
<dbReference type="GO" id="GO:0009103">
    <property type="term" value="P:lipopolysaccharide biosynthetic process"/>
    <property type="evidence" value="ECO:0007669"/>
    <property type="project" value="UniProtKB-ARBA"/>
</dbReference>
<sequence>MATNIEGTTDPQVATTETEKETHSSTRSRLSGQGFITLLISIGLACATLLPRLLLAWQLDEVTDEIVYLSGGKVYLPLIAHADIASKQWLVNHEHPPLVKILIGTSIALNNLMGHPLGELMAGRLPSVVMGTLLVLGIYWLGRSPFGTKIALLAALALAISPWLVYFSALAYLDMTMTSFITLASLLLWHAIKRPWLYPVVTFLVGLGAASKYPAVLVIPAIALFVAYYYFLLRPMLPVEQRPPLPWRWWTIAFLVAPLSFLLADPAIWPHPLSRLLSSFAFEATHSKNGHLVFLANQILTHVPVWTSGYTLFIKMSSLLTIPAALFSVFTLLKIVRFHLHKSHPDPIQIGQQAYLLIWLFAMLAMFSLLNIAVGTHYYLPLAPPVAIAGVSGLAVLLHTIANFIWKKSTHKQEILATTNSKQANIANKLPGIQLQLLLPALLLAILAIGPHLIGLSTVYAAEGYTSELFQNNENQRLQVAYPGYREALQWLASKTQEHAKVGLVGNSINGWLPYNPALVQHFQLSQIDVTDPKFEYTPKSFQGYSYLVWPTHLKQRGYPWPAGYHSIYRVTGGKTIYCEILKT</sequence>
<protein>
    <recommendedName>
        <fullName evidence="10">Glycosyltransferase RgtA/B/C/D-like domain-containing protein</fullName>
    </recommendedName>
</protein>
<feature type="transmembrane region" description="Helical" evidence="9">
    <location>
        <begin position="437"/>
        <end position="462"/>
    </location>
</feature>
<organism evidence="11 12">
    <name type="scientific">Dictyobacter alpinus</name>
    <dbReference type="NCBI Taxonomy" id="2014873"/>
    <lineage>
        <taxon>Bacteria</taxon>
        <taxon>Bacillati</taxon>
        <taxon>Chloroflexota</taxon>
        <taxon>Ktedonobacteria</taxon>
        <taxon>Ktedonobacterales</taxon>
        <taxon>Dictyobacteraceae</taxon>
        <taxon>Dictyobacter</taxon>
    </lineage>
</organism>
<evidence type="ECO:0000256" key="3">
    <source>
        <dbReference type="ARBA" id="ARBA00022676"/>
    </source>
</evidence>
<dbReference type="GO" id="GO:0005886">
    <property type="term" value="C:plasma membrane"/>
    <property type="evidence" value="ECO:0007669"/>
    <property type="project" value="UniProtKB-SubCell"/>
</dbReference>
<keyword evidence="4" id="KW-0808">Transferase</keyword>
<reference evidence="12" key="1">
    <citation type="submission" date="2018-12" db="EMBL/GenBank/DDBJ databases">
        <title>Tengunoibacter tsumagoiensis gen. nov., sp. nov., Dictyobacter kobayashii sp. nov., D. alpinus sp. nov., and D. joshuensis sp. nov. and description of Dictyobacteraceae fam. nov. within the order Ktedonobacterales isolated from Tengu-no-mugimeshi.</title>
        <authorList>
            <person name="Wang C.M."/>
            <person name="Zheng Y."/>
            <person name="Sakai Y."/>
            <person name="Toyoda A."/>
            <person name="Minakuchi Y."/>
            <person name="Abe K."/>
            <person name="Yokota A."/>
            <person name="Yabe S."/>
        </authorList>
    </citation>
    <scope>NUCLEOTIDE SEQUENCE [LARGE SCALE GENOMIC DNA]</scope>
    <source>
        <strain evidence="12">Uno16</strain>
    </source>
</reference>
<evidence type="ECO:0000259" key="10">
    <source>
        <dbReference type="Pfam" id="PF13231"/>
    </source>
</evidence>
<keyword evidence="7 9" id="KW-0472">Membrane</keyword>
<dbReference type="EMBL" id="BIFT01000002">
    <property type="protein sequence ID" value="GCE31486.1"/>
    <property type="molecule type" value="Genomic_DNA"/>
</dbReference>
<comment type="caution">
    <text evidence="11">The sequence shown here is derived from an EMBL/GenBank/DDBJ whole genome shotgun (WGS) entry which is preliminary data.</text>
</comment>
<dbReference type="GO" id="GO:0016763">
    <property type="term" value="F:pentosyltransferase activity"/>
    <property type="evidence" value="ECO:0007669"/>
    <property type="project" value="TreeGrafter"/>
</dbReference>
<gene>
    <name evidence="11" type="ORF">KDA_69700</name>
</gene>
<feature type="transmembrane region" description="Helical" evidence="9">
    <location>
        <begin position="35"/>
        <end position="55"/>
    </location>
</feature>
<evidence type="ECO:0000313" key="12">
    <source>
        <dbReference type="Proteomes" id="UP000287171"/>
    </source>
</evidence>
<feature type="transmembrane region" description="Helical" evidence="9">
    <location>
        <begin position="121"/>
        <end position="141"/>
    </location>
</feature>
<evidence type="ECO:0000256" key="2">
    <source>
        <dbReference type="ARBA" id="ARBA00022475"/>
    </source>
</evidence>
<keyword evidence="5 9" id="KW-0812">Transmembrane</keyword>
<dbReference type="RefSeq" id="WP_161982652.1">
    <property type="nucleotide sequence ID" value="NZ_BIFT01000002.1"/>
</dbReference>
<dbReference type="InterPro" id="IPR038731">
    <property type="entry name" value="RgtA/B/C-like"/>
</dbReference>
<evidence type="ECO:0000256" key="7">
    <source>
        <dbReference type="ARBA" id="ARBA00023136"/>
    </source>
</evidence>
<accession>A0A402BJH4</accession>
<keyword evidence="3" id="KW-0328">Glycosyltransferase</keyword>
<keyword evidence="6 9" id="KW-1133">Transmembrane helix</keyword>
<dbReference type="AlphaFoldDB" id="A0A402BJH4"/>
<evidence type="ECO:0000256" key="9">
    <source>
        <dbReference type="SAM" id="Phobius"/>
    </source>
</evidence>
<feature type="transmembrane region" description="Helical" evidence="9">
    <location>
        <begin position="150"/>
        <end position="169"/>
    </location>
</feature>